<name>A0A815WD75_9BILA</name>
<evidence type="ECO:0000313" key="2">
    <source>
        <dbReference type="Proteomes" id="UP000663891"/>
    </source>
</evidence>
<gene>
    <name evidence="1" type="ORF">VCS650_LOCUS44052</name>
</gene>
<dbReference type="AlphaFoldDB" id="A0A815WD75"/>
<dbReference type="OrthoDB" id="5580261at2759"/>
<organism evidence="1 2">
    <name type="scientific">Adineta steineri</name>
    <dbReference type="NCBI Taxonomy" id="433720"/>
    <lineage>
        <taxon>Eukaryota</taxon>
        <taxon>Metazoa</taxon>
        <taxon>Spiralia</taxon>
        <taxon>Gnathifera</taxon>
        <taxon>Rotifera</taxon>
        <taxon>Eurotatoria</taxon>
        <taxon>Bdelloidea</taxon>
        <taxon>Adinetida</taxon>
        <taxon>Adinetidae</taxon>
        <taxon>Adineta</taxon>
    </lineage>
</organism>
<sequence length="73" mass="8859">MQRLFFRRYLTINPNKKGWRRYIDQLKDRPASHITAFAILHEVTAILPFPLIYFPLKWLNIGQYLPIPIEYIQ</sequence>
<reference evidence="1" key="1">
    <citation type="submission" date="2021-02" db="EMBL/GenBank/DDBJ databases">
        <authorList>
            <person name="Nowell W R."/>
        </authorList>
    </citation>
    <scope>NUCLEOTIDE SEQUENCE</scope>
</reference>
<dbReference type="Proteomes" id="UP000663891">
    <property type="component" value="Unassembled WGS sequence"/>
</dbReference>
<accession>A0A815WD75</accession>
<dbReference type="Pfam" id="PF10306">
    <property type="entry name" value="FLILHELTA"/>
    <property type="match status" value="1"/>
</dbReference>
<comment type="caution">
    <text evidence="1">The sequence shown here is derived from an EMBL/GenBank/DDBJ whole genome shotgun (WGS) entry which is preliminary data.</text>
</comment>
<dbReference type="EMBL" id="CAJNON010007669">
    <property type="protein sequence ID" value="CAF1542405.1"/>
    <property type="molecule type" value="Genomic_DNA"/>
</dbReference>
<proteinExistence type="predicted"/>
<dbReference type="InterPro" id="IPR018811">
    <property type="entry name" value="MRX11"/>
</dbReference>
<evidence type="ECO:0000313" key="1">
    <source>
        <dbReference type="EMBL" id="CAF1542405.1"/>
    </source>
</evidence>
<protein>
    <submittedName>
        <fullName evidence="1">Uncharacterized protein</fullName>
    </submittedName>
</protein>